<evidence type="ECO:0000313" key="3">
    <source>
        <dbReference type="EMBL" id="KXV16965.1"/>
    </source>
</evidence>
<feature type="region of interest" description="Disordered" evidence="1">
    <location>
        <begin position="179"/>
        <end position="209"/>
    </location>
</feature>
<feature type="transmembrane region" description="Helical" evidence="2">
    <location>
        <begin position="147"/>
        <end position="171"/>
    </location>
</feature>
<evidence type="ECO:0000313" key="4">
    <source>
        <dbReference type="Proteomes" id="UP000075526"/>
    </source>
</evidence>
<reference evidence="3 4" key="1">
    <citation type="submission" date="2015-06" db="EMBL/GenBank/DDBJ databases">
        <title>Improved classification and identification of acetic acid bacteria using matrix-assisted laser desorption/ionization time-of-flight mass spectrometry; Gluconobacter nephelii and Gluconobacter uchimurae are later heterotypic synonyms of Gluconobacter japonicus and Gluconobacter oxydans, respectively.</title>
        <authorList>
            <person name="Li L."/>
            <person name="Cleenwerck I."/>
            <person name="De Vuyst L."/>
            <person name="Vandamme P."/>
        </authorList>
    </citation>
    <scope>NUCLEOTIDE SEQUENCE [LARGE SCALE GENOMIC DNA]</scope>
    <source>
        <strain evidence="3 4">LMG 1552</strain>
    </source>
</reference>
<dbReference type="InterPro" id="IPR011990">
    <property type="entry name" value="TPR-like_helical_dom_sf"/>
</dbReference>
<dbReference type="Gene3D" id="1.25.40.10">
    <property type="entry name" value="Tetratricopeptide repeat domain"/>
    <property type="match status" value="1"/>
</dbReference>
<comment type="caution">
    <text evidence="3">The sequence shown here is derived from an EMBL/GenBank/DDBJ whole genome shotgun (WGS) entry which is preliminary data.</text>
</comment>
<feature type="compositionally biased region" description="Polar residues" evidence="1">
    <location>
        <begin position="194"/>
        <end position="209"/>
    </location>
</feature>
<keyword evidence="2" id="KW-0812">Transmembrane</keyword>
<keyword evidence="2" id="KW-1133">Transmembrane helix</keyword>
<evidence type="ECO:0000256" key="1">
    <source>
        <dbReference type="SAM" id="MobiDB-lite"/>
    </source>
</evidence>
<dbReference type="AlphaFoldDB" id="A0A149RRG9"/>
<proteinExistence type="predicted"/>
<accession>A0A149RRG9</accession>
<feature type="compositionally biased region" description="Pro residues" evidence="1">
    <location>
        <begin position="97"/>
        <end position="107"/>
    </location>
</feature>
<dbReference type="RefSeq" id="WP_061507867.1">
    <property type="nucleotide sequence ID" value="NZ_LHZF01000152.1"/>
</dbReference>
<gene>
    <name evidence="3" type="ORF">AD933_05325</name>
</gene>
<dbReference type="SUPFAM" id="SSF81901">
    <property type="entry name" value="HCP-like"/>
    <property type="match status" value="1"/>
</dbReference>
<keyword evidence="2" id="KW-0472">Membrane</keyword>
<evidence type="ECO:0000256" key="2">
    <source>
        <dbReference type="SAM" id="Phobius"/>
    </source>
</evidence>
<protein>
    <submittedName>
        <fullName evidence="3">Uncharacterized protein</fullName>
    </submittedName>
</protein>
<dbReference type="PATRIC" id="fig|178901.13.peg.850"/>
<sequence>MTQSLTVIPGPHQDGASIILRGRAADVSLNTVSVRAPDVFAETQHGCPLSAESGDLHIALPPHVAGRFEPGTAYHLEIPELGISGDVDEWPSLAGIIPPPPPPQPPRPKVETKTETPVPPPVQPPAPERPAASSATQIVPKKPRPAWLPFAIASGIISLGVLAFLLFHFVLPHFGSGSGSVPTHPAMPHHAMDQDNSPQISTPPATGSGLSALSVPDVIQQAATPALIGAEGERRLSSGKPDEGLLLLEAAADRGDNAARLHLAHLYDPTKFDGTGPIPSPDMREAAKYYEAAQNAGAPEAAQDRANLHDWLLKQASNGDLNAQLALKDYWK</sequence>
<organism evidence="3 4">
    <name type="scientific">Acetobacter malorum</name>
    <dbReference type="NCBI Taxonomy" id="178901"/>
    <lineage>
        <taxon>Bacteria</taxon>
        <taxon>Pseudomonadati</taxon>
        <taxon>Pseudomonadota</taxon>
        <taxon>Alphaproteobacteria</taxon>
        <taxon>Acetobacterales</taxon>
        <taxon>Acetobacteraceae</taxon>
        <taxon>Acetobacter</taxon>
    </lineage>
</organism>
<feature type="compositionally biased region" description="Pro residues" evidence="1">
    <location>
        <begin position="117"/>
        <end position="128"/>
    </location>
</feature>
<feature type="region of interest" description="Disordered" evidence="1">
    <location>
        <begin position="94"/>
        <end position="138"/>
    </location>
</feature>
<name>A0A149RRG9_9PROT</name>
<dbReference type="Proteomes" id="UP000075526">
    <property type="component" value="Unassembled WGS sequence"/>
</dbReference>
<dbReference type="EMBL" id="LHZF01000152">
    <property type="protein sequence ID" value="KXV16965.1"/>
    <property type="molecule type" value="Genomic_DNA"/>
</dbReference>